<proteinExistence type="predicted"/>
<dbReference type="AlphaFoldDB" id="A0AAW0DZN6"/>
<reference evidence="1 2" key="1">
    <citation type="journal article" date="2024" name="J Genomics">
        <title>Draft genome sequencing and assembly of Favolaschia claudopus CIRM-BRFM 2984 isolated from oak limbs.</title>
        <authorList>
            <person name="Navarro D."/>
            <person name="Drula E."/>
            <person name="Chaduli D."/>
            <person name="Cazenave R."/>
            <person name="Ahrendt S."/>
            <person name="Wang J."/>
            <person name="Lipzen A."/>
            <person name="Daum C."/>
            <person name="Barry K."/>
            <person name="Grigoriev I.V."/>
            <person name="Favel A."/>
            <person name="Rosso M.N."/>
            <person name="Martin F."/>
        </authorList>
    </citation>
    <scope>NUCLEOTIDE SEQUENCE [LARGE SCALE GENOMIC DNA]</scope>
    <source>
        <strain evidence="1 2">CIRM-BRFM 2984</strain>
    </source>
</reference>
<evidence type="ECO:0000313" key="2">
    <source>
        <dbReference type="Proteomes" id="UP001362999"/>
    </source>
</evidence>
<comment type="caution">
    <text evidence="1">The sequence shown here is derived from an EMBL/GenBank/DDBJ whole genome shotgun (WGS) entry which is preliminary data.</text>
</comment>
<accession>A0AAW0DZN6</accession>
<organism evidence="1 2">
    <name type="scientific">Favolaschia claudopus</name>
    <dbReference type="NCBI Taxonomy" id="2862362"/>
    <lineage>
        <taxon>Eukaryota</taxon>
        <taxon>Fungi</taxon>
        <taxon>Dikarya</taxon>
        <taxon>Basidiomycota</taxon>
        <taxon>Agaricomycotina</taxon>
        <taxon>Agaricomycetes</taxon>
        <taxon>Agaricomycetidae</taxon>
        <taxon>Agaricales</taxon>
        <taxon>Marasmiineae</taxon>
        <taxon>Mycenaceae</taxon>
        <taxon>Favolaschia</taxon>
    </lineage>
</organism>
<keyword evidence="2" id="KW-1185">Reference proteome</keyword>
<name>A0AAW0DZN6_9AGAR</name>
<protein>
    <submittedName>
        <fullName evidence="1">Uncharacterized protein</fullName>
    </submittedName>
</protein>
<dbReference type="EMBL" id="JAWWNJ010000004">
    <property type="protein sequence ID" value="KAK7057122.1"/>
    <property type="molecule type" value="Genomic_DNA"/>
</dbReference>
<gene>
    <name evidence="1" type="ORF">R3P38DRAFT_2839437</name>
</gene>
<dbReference type="Proteomes" id="UP001362999">
    <property type="component" value="Unassembled WGS sequence"/>
</dbReference>
<sequence>MDRAWQKARLVEEHLREIENRIRRRRELEKEKIAGGARRNEIAKTQRKVREAWHRYEKGWEDLLKCQTNDECISQDVFTADDIGFFLLSPLHSEGQTTKERLKGARLIWHPDRFRKFLARVVDTDKAAVEKGLNELAAREMAKTHSM</sequence>
<evidence type="ECO:0000313" key="1">
    <source>
        <dbReference type="EMBL" id="KAK7057122.1"/>
    </source>
</evidence>